<reference evidence="2 3" key="1">
    <citation type="submission" date="2019-05" db="EMBL/GenBank/DDBJ databases">
        <title>Another draft genome of Portunus trituberculatus and its Hox gene families provides insights of decapod evolution.</title>
        <authorList>
            <person name="Jeong J.-H."/>
            <person name="Song I."/>
            <person name="Kim S."/>
            <person name="Choi T."/>
            <person name="Kim D."/>
            <person name="Ryu S."/>
            <person name="Kim W."/>
        </authorList>
    </citation>
    <scope>NUCLEOTIDE SEQUENCE [LARGE SCALE GENOMIC DNA]</scope>
    <source>
        <tissue evidence="2">Muscle</tissue>
    </source>
</reference>
<dbReference type="Proteomes" id="UP000324222">
    <property type="component" value="Unassembled WGS sequence"/>
</dbReference>
<feature type="transmembrane region" description="Helical" evidence="1">
    <location>
        <begin position="77"/>
        <end position="100"/>
    </location>
</feature>
<proteinExistence type="predicted"/>
<organism evidence="2 3">
    <name type="scientific">Portunus trituberculatus</name>
    <name type="common">Swimming crab</name>
    <name type="synonym">Neptunus trituberculatus</name>
    <dbReference type="NCBI Taxonomy" id="210409"/>
    <lineage>
        <taxon>Eukaryota</taxon>
        <taxon>Metazoa</taxon>
        <taxon>Ecdysozoa</taxon>
        <taxon>Arthropoda</taxon>
        <taxon>Crustacea</taxon>
        <taxon>Multicrustacea</taxon>
        <taxon>Malacostraca</taxon>
        <taxon>Eumalacostraca</taxon>
        <taxon>Eucarida</taxon>
        <taxon>Decapoda</taxon>
        <taxon>Pleocyemata</taxon>
        <taxon>Brachyura</taxon>
        <taxon>Eubrachyura</taxon>
        <taxon>Portunoidea</taxon>
        <taxon>Portunidae</taxon>
        <taxon>Portuninae</taxon>
        <taxon>Portunus</taxon>
    </lineage>
</organism>
<protein>
    <submittedName>
        <fullName evidence="2">Uncharacterized protein</fullName>
    </submittedName>
</protein>
<evidence type="ECO:0000313" key="2">
    <source>
        <dbReference type="EMBL" id="MPC10681.1"/>
    </source>
</evidence>
<dbReference type="EMBL" id="VSRR010000127">
    <property type="protein sequence ID" value="MPC10681.1"/>
    <property type="molecule type" value="Genomic_DNA"/>
</dbReference>
<gene>
    <name evidence="2" type="ORF">E2C01_003323</name>
</gene>
<accession>A0A5B7CPH2</accession>
<keyword evidence="1" id="KW-1133">Transmembrane helix</keyword>
<comment type="caution">
    <text evidence="2">The sequence shown here is derived from an EMBL/GenBank/DDBJ whole genome shotgun (WGS) entry which is preliminary data.</text>
</comment>
<dbReference type="AlphaFoldDB" id="A0A5B7CPH2"/>
<keyword evidence="3" id="KW-1185">Reference proteome</keyword>
<evidence type="ECO:0000256" key="1">
    <source>
        <dbReference type="SAM" id="Phobius"/>
    </source>
</evidence>
<keyword evidence="1" id="KW-0812">Transmembrane</keyword>
<evidence type="ECO:0000313" key="3">
    <source>
        <dbReference type="Proteomes" id="UP000324222"/>
    </source>
</evidence>
<keyword evidence="1" id="KW-0472">Membrane</keyword>
<sequence>MYVHQRGVHVIGSQGRRYDLRARVSAPLTYWTGGASPSLPLPFSLGDASSLTSQPCTSFQPFLHISLSFLPSLLPSFLPSFPTSLLPFFLPSFLLFLFLFPTPQTLTDLLNDGRVYPRPDKGLTPRYAVRARRYWQFLPARAGLITSFMAHSGGGDHQDTVIALLGRRPR</sequence>
<name>A0A5B7CPH2_PORTR</name>